<feature type="transmembrane region" description="Helical" evidence="1">
    <location>
        <begin position="76"/>
        <end position="97"/>
    </location>
</feature>
<dbReference type="GeneTree" id="ENSGT00390000004487"/>
<evidence type="ECO:0008006" key="4">
    <source>
        <dbReference type="Google" id="ProtNLM"/>
    </source>
</evidence>
<evidence type="ECO:0000313" key="2">
    <source>
        <dbReference type="Ensembl" id="ENSFCTP00005012751.1"/>
    </source>
</evidence>
<keyword evidence="3" id="KW-1185">Reference proteome</keyword>
<reference evidence="2" key="3">
    <citation type="submission" date="2025-09" db="UniProtKB">
        <authorList>
            <consortium name="Ensembl"/>
        </authorList>
    </citation>
    <scope>IDENTIFICATION</scope>
    <source>
        <strain evidence="2">breed Abyssinian</strain>
    </source>
</reference>
<accession>A0ABI7WSG3</accession>
<keyword evidence="1" id="KW-1133">Transmembrane helix</keyword>
<evidence type="ECO:0000313" key="3">
    <source>
        <dbReference type="Proteomes" id="UP000823872"/>
    </source>
</evidence>
<proteinExistence type="predicted"/>
<protein>
    <recommendedName>
        <fullName evidence="4">AP20 region protein 1</fullName>
    </recommendedName>
</protein>
<dbReference type="Proteomes" id="UP000823872">
    <property type="component" value="Chromosome C2"/>
</dbReference>
<organism evidence="2 3">
    <name type="scientific">Felis catus</name>
    <name type="common">Cat</name>
    <name type="synonym">Felis silvestris catus</name>
    <dbReference type="NCBI Taxonomy" id="9685"/>
    <lineage>
        <taxon>Eukaryota</taxon>
        <taxon>Metazoa</taxon>
        <taxon>Chordata</taxon>
        <taxon>Craniata</taxon>
        <taxon>Vertebrata</taxon>
        <taxon>Euteleostomi</taxon>
        <taxon>Mammalia</taxon>
        <taxon>Eutheria</taxon>
        <taxon>Laurasiatheria</taxon>
        <taxon>Carnivora</taxon>
        <taxon>Feliformia</taxon>
        <taxon>Felidae</taxon>
        <taxon>Felinae</taxon>
        <taxon>Felis</taxon>
    </lineage>
</organism>
<keyword evidence="1" id="KW-0812">Transmembrane</keyword>
<evidence type="ECO:0000256" key="1">
    <source>
        <dbReference type="SAM" id="Phobius"/>
    </source>
</evidence>
<name>A0ABI7WSG3_FELCA</name>
<keyword evidence="1" id="KW-0472">Membrane</keyword>
<reference evidence="2 3" key="1">
    <citation type="submission" date="2021-02" db="EMBL/GenBank/DDBJ databases">
        <title>Safari Cat Assemblies.</title>
        <authorList>
            <person name="Bredemeyer K.R."/>
            <person name="Murphy W.J."/>
        </authorList>
    </citation>
    <scope>NUCLEOTIDE SEQUENCE [LARGE SCALE GENOMIC DNA]</scope>
</reference>
<gene>
    <name evidence="2" type="primary">ERG28</name>
</gene>
<reference evidence="2" key="2">
    <citation type="submission" date="2025-08" db="UniProtKB">
        <authorList>
            <consortium name="Ensembl"/>
        </authorList>
    </citation>
    <scope>IDENTIFICATION</scope>
    <source>
        <strain evidence="2">breed Abyssinian</strain>
    </source>
</reference>
<sequence>MKTMATRKRCKLSRTSPDFENVIKRLLCVRTFHTRIGGDLTPGIINRGRPVNAEQMGPQILAAFSRVFYKWNHTMYILPFACLLSLRMTILRFTHIVTCLFHCMTMPQFVCSSVVGRLRCFQFGALTNKAAVHIRGSVFAGHELSFLLDRYVRVEWLGDRVRICLTF</sequence>
<dbReference type="Ensembl" id="ENSFCTT00005019422.1">
    <property type="protein sequence ID" value="ENSFCTP00005012751.1"/>
    <property type="gene ID" value="ENSFCTG00005007006.1"/>
</dbReference>